<dbReference type="Proteomes" id="UP001497482">
    <property type="component" value="Chromosome 16"/>
</dbReference>
<proteinExistence type="predicted"/>
<keyword evidence="3" id="KW-1185">Reference proteome</keyword>
<reference evidence="2 3" key="1">
    <citation type="submission" date="2024-04" db="EMBL/GenBank/DDBJ databases">
        <authorList>
            <person name="Waldvogel A.-M."/>
            <person name="Schoenle A."/>
        </authorList>
    </citation>
    <scope>NUCLEOTIDE SEQUENCE [LARGE SCALE GENOMIC DNA]</scope>
</reference>
<feature type="region of interest" description="Disordered" evidence="1">
    <location>
        <begin position="1"/>
        <end position="70"/>
    </location>
</feature>
<accession>A0AAV2K1F9</accession>
<evidence type="ECO:0000313" key="3">
    <source>
        <dbReference type="Proteomes" id="UP001497482"/>
    </source>
</evidence>
<feature type="compositionally biased region" description="Basic and acidic residues" evidence="1">
    <location>
        <begin position="31"/>
        <end position="41"/>
    </location>
</feature>
<protein>
    <submittedName>
        <fullName evidence="2">Uncharacterized protein</fullName>
    </submittedName>
</protein>
<sequence>MHNTSLSGFEENRQRSFPSLIRMTRCPQEGRAAKEEGRAAKEVLPVGESNMTGGDTVHYTNEEQMTSNQH</sequence>
<name>A0AAV2K1F9_KNICA</name>
<feature type="compositionally biased region" description="Polar residues" evidence="1">
    <location>
        <begin position="49"/>
        <end position="70"/>
    </location>
</feature>
<evidence type="ECO:0000256" key="1">
    <source>
        <dbReference type="SAM" id="MobiDB-lite"/>
    </source>
</evidence>
<dbReference type="AlphaFoldDB" id="A0AAV2K1F9"/>
<gene>
    <name evidence="2" type="ORF">KC01_LOCUS14165</name>
</gene>
<organism evidence="2 3">
    <name type="scientific">Knipowitschia caucasica</name>
    <name type="common">Caucasian dwarf goby</name>
    <name type="synonym">Pomatoschistus caucasicus</name>
    <dbReference type="NCBI Taxonomy" id="637954"/>
    <lineage>
        <taxon>Eukaryota</taxon>
        <taxon>Metazoa</taxon>
        <taxon>Chordata</taxon>
        <taxon>Craniata</taxon>
        <taxon>Vertebrata</taxon>
        <taxon>Euteleostomi</taxon>
        <taxon>Actinopterygii</taxon>
        <taxon>Neopterygii</taxon>
        <taxon>Teleostei</taxon>
        <taxon>Neoteleostei</taxon>
        <taxon>Acanthomorphata</taxon>
        <taxon>Gobiaria</taxon>
        <taxon>Gobiiformes</taxon>
        <taxon>Gobioidei</taxon>
        <taxon>Gobiidae</taxon>
        <taxon>Gobiinae</taxon>
        <taxon>Knipowitschia</taxon>
    </lineage>
</organism>
<evidence type="ECO:0000313" key="2">
    <source>
        <dbReference type="EMBL" id="CAL1583723.1"/>
    </source>
</evidence>
<dbReference type="EMBL" id="OZ035838">
    <property type="protein sequence ID" value="CAL1583723.1"/>
    <property type="molecule type" value="Genomic_DNA"/>
</dbReference>